<evidence type="ECO:0000256" key="22">
    <source>
        <dbReference type="ARBA" id="ARBA00023136"/>
    </source>
</evidence>
<evidence type="ECO:0000256" key="23">
    <source>
        <dbReference type="ARBA" id="ARBA00023201"/>
    </source>
</evidence>
<keyword evidence="11" id="KW-0285">Flavoprotein</keyword>
<dbReference type="InterPro" id="IPR008333">
    <property type="entry name" value="Cbr1-like_FAD-bd_dom"/>
</dbReference>
<dbReference type="InterPro" id="IPR001709">
    <property type="entry name" value="Flavoprot_Pyr_Nucl_cyt_Rdtase"/>
</dbReference>
<evidence type="ECO:0000256" key="18">
    <source>
        <dbReference type="ARBA" id="ARBA00023027"/>
    </source>
</evidence>
<evidence type="ECO:0000256" key="27">
    <source>
        <dbReference type="SAM" id="Phobius"/>
    </source>
</evidence>
<evidence type="ECO:0000256" key="2">
    <source>
        <dbReference type="ARBA" id="ARBA00002972"/>
    </source>
</evidence>
<evidence type="ECO:0000256" key="10">
    <source>
        <dbReference type="ARBA" id="ARBA00022519"/>
    </source>
</evidence>
<evidence type="ECO:0000313" key="30">
    <source>
        <dbReference type="EMBL" id="SOE18233.1"/>
    </source>
</evidence>
<evidence type="ECO:0000256" key="14">
    <source>
        <dbReference type="ARBA" id="ARBA00022827"/>
    </source>
</evidence>
<dbReference type="EMBL" id="OCPC01000005">
    <property type="protein sequence ID" value="SOE18233.1"/>
    <property type="molecule type" value="Genomic_DNA"/>
</dbReference>
<evidence type="ECO:0000256" key="9">
    <source>
        <dbReference type="ARBA" id="ARBA00022475"/>
    </source>
</evidence>
<keyword evidence="9" id="KW-1003">Cell membrane</keyword>
<keyword evidence="27" id="KW-1133">Transmembrane helix</keyword>
<dbReference type="RefSeq" id="WP_097108730.1">
    <property type="nucleotide sequence ID" value="NZ_OCPC01000005.1"/>
</dbReference>
<gene>
    <name evidence="30" type="ORF">SAMN05877838_3153</name>
</gene>
<keyword evidence="27" id="KW-0812">Transmembrane</keyword>
<comment type="catalytic activity">
    <reaction evidence="26">
        <text>a ubiquinone + n Na(+)(in) + NADH + H(+) = a ubiquinol + n Na(+)(out) + NAD(+)</text>
        <dbReference type="Rhea" id="RHEA:47748"/>
        <dbReference type="Rhea" id="RHEA-COMP:9565"/>
        <dbReference type="Rhea" id="RHEA-COMP:9566"/>
        <dbReference type="ChEBI" id="CHEBI:15378"/>
        <dbReference type="ChEBI" id="CHEBI:16389"/>
        <dbReference type="ChEBI" id="CHEBI:17976"/>
        <dbReference type="ChEBI" id="CHEBI:29101"/>
        <dbReference type="ChEBI" id="CHEBI:57540"/>
        <dbReference type="ChEBI" id="CHEBI:57945"/>
        <dbReference type="EC" id="7.2.1.1"/>
    </reaction>
</comment>
<comment type="subcellular location">
    <subcellularLocation>
        <location evidence="3">Cell inner membrane</location>
    </subcellularLocation>
</comment>
<dbReference type="GO" id="GO:0016655">
    <property type="term" value="F:oxidoreductase activity, acting on NAD(P)H, quinone or similar compound as acceptor"/>
    <property type="evidence" value="ECO:0007669"/>
    <property type="project" value="InterPro"/>
</dbReference>
<dbReference type="CDD" id="cd00207">
    <property type="entry name" value="fer2"/>
    <property type="match status" value="1"/>
</dbReference>
<evidence type="ECO:0000256" key="1">
    <source>
        <dbReference type="ARBA" id="ARBA00001974"/>
    </source>
</evidence>
<dbReference type="SUPFAM" id="SSF52343">
    <property type="entry name" value="Ferredoxin reductase-like, C-terminal NADP-linked domain"/>
    <property type="match status" value="1"/>
</dbReference>
<dbReference type="Pfam" id="PF00970">
    <property type="entry name" value="FAD_binding_6"/>
    <property type="match status" value="1"/>
</dbReference>
<keyword evidence="14" id="KW-0274">FAD</keyword>
<dbReference type="SUPFAM" id="SSF63380">
    <property type="entry name" value="Riboflavin synthase domain-like"/>
    <property type="match status" value="1"/>
</dbReference>
<dbReference type="GO" id="GO:0051537">
    <property type="term" value="F:2 iron, 2 sulfur cluster binding"/>
    <property type="evidence" value="ECO:0007669"/>
    <property type="project" value="UniProtKB-KW"/>
</dbReference>
<dbReference type="Proteomes" id="UP000219465">
    <property type="component" value="Unassembled WGS sequence"/>
</dbReference>
<evidence type="ECO:0000256" key="17">
    <source>
        <dbReference type="ARBA" id="ARBA00023014"/>
    </source>
</evidence>
<organism evidence="30 31">
    <name type="scientific">Hoeflea halophila</name>
    <dbReference type="NCBI Taxonomy" id="714899"/>
    <lineage>
        <taxon>Bacteria</taxon>
        <taxon>Pseudomonadati</taxon>
        <taxon>Pseudomonadota</taxon>
        <taxon>Alphaproteobacteria</taxon>
        <taxon>Hyphomicrobiales</taxon>
        <taxon>Rhizobiaceae</taxon>
        <taxon>Hoeflea</taxon>
    </lineage>
</organism>
<evidence type="ECO:0000256" key="19">
    <source>
        <dbReference type="ARBA" id="ARBA00023053"/>
    </source>
</evidence>
<evidence type="ECO:0000256" key="24">
    <source>
        <dbReference type="ARBA" id="ARBA00030032"/>
    </source>
</evidence>
<dbReference type="InterPro" id="IPR001433">
    <property type="entry name" value="OxRdtase_FAD/NAD-bd"/>
</dbReference>
<evidence type="ECO:0000256" key="5">
    <source>
        <dbReference type="ARBA" id="ARBA00011309"/>
    </source>
</evidence>
<comment type="similarity">
    <text evidence="4">Belongs to the NqrF family.</text>
</comment>
<evidence type="ECO:0000256" key="4">
    <source>
        <dbReference type="ARBA" id="ARBA00005570"/>
    </source>
</evidence>
<dbReference type="Gene3D" id="3.10.20.30">
    <property type="match status" value="1"/>
</dbReference>
<keyword evidence="8" id="KW-0813">Transport</keyword>
<dbReference type="GO" id="GO:0046872">
    <property type="term" value="F:metal ion binding"/>
    <property type="evidence" value="ECO:0007669"/>
    <property type="project" value="UniProtKB-KW"/>
</dbReference>
<feature type="domain" description="FAD-binding FR-type" evidence="29">
    <location>
        <begin position="127"/>
        <end position="267"/>
    </location>
</feature>
<protein>
    <recommendedName>
        <fullName evidence="7">Na(+)-translocating NADH-quinone reductase subunit F</fullName>
        <ecNumber evidence="6">7.2.1.1</ecNumber>
    </recommendedName>
    <alternativeName>
        <fullName evidence="25">NQR complex subunit F</fullName>
    </alternativeName>
    <alternativeName>
        <fullName evidence="24">NQR-1 subunit F</fullName>
    </alternativeName>
</protein>
<evidence type="ECO:0000313" key="31">
    <source>
        <dbReference type="Proteomes" id="UP000219465"/>
    </source>
</evidence>
<evidence type="ECO:0000256" key="12">
    <source>
        <dbReference type="ARBA" id="ARBA00022714"/>
    </source>
</evidence>
<dbReference type="PRINTS" id="PR00371">
    <property type="entry name" value="FPNCR"/>
</dbReference>
<dbReference type="InterPro" id="IPR010205">
    <property type="entry name" value="NqrF"/>
</dbReference>
<comment type="cofactor">
    <cofactor evidence="1">
        <name>FAD</name>
        <dbReference type="ChEBI" id="CHEBI:57692"/>
    </cofactor>
</comment>
<evidence type="ECO:0000256" key="8">
    <source>
        <dbReference type="ARBA" id="ARBA00022448"/>
    </source>
</evidence>
<evidence type="ECO:0000256" key="20">
    <source>
        <dbReference type="ARBA" id="ARBA00023065"/>
    </source>
</evidence>
<keyword evidence="10" id="KW-0997">Cell inner membrane</keyword>
<dbReference type="EC" id="7.2.1.1" evidence="6"/>
<dbReference type="NCBIfam" id="TIGR01941">
    <property type="entry name" value="nqrF"/>
    <property type="match status" value="1"/>
</dbReference>
<dbReference type="Gene3D" id="3.40.50.80">
    <property type="entry name" value="Nucleotide-binding domain of ferredoxin-NADP reductase (FNR) module"/>
    <property type="match status" value="1"/>
</dbReference>
<dbReference type="InterPro" id="IPR039261">
    <property type="entry name" value="FNR_nucleotide-bd"/>
</dbReference>
<dbReference type="SUPFAM" id="SSF54292">
    <property type="entry name" value="2Fe-2S ferredoxin-like"/>
    <property type="match status" value="1"/>
</dbReference>
<dbReference type="Pfam" id="PF00111">
    <property type="entry name" value="Fer2"/>
    <property type="match status" value="1"/>
</dbReference>
<feature type="domain" description="2Fe-2S ferredoxin-type" evidence="28">
    <location>
        <begin position="33"/>
        <end position="124"/>
    </location>
</feature>
<dbReference type="PROSITE" id="PS51384">
    <property type="entry name" value="FAD_FR"/>
    <property type="match status" value="1"/>
</dbReference>
<name>A0A286IDL8_9HYPH</name>
<evidence type="ECO:0000256" key="3">
    <source>
        <dbReference type="ARBA" id="ARBA00004533"/>
    </source>
</evidence>
<evidence type="ECO:0000256" key="15">
    <source>
        <dbReference type="ARBA" id="ARBA00022967"/>
    </source>
</evidence>
<accession>A0A286IDL8</accession>
<evidence type="ECO:0000256" key="6">
    <source>
        <dbReference type="ARBA" id="ARBA00013099"/>
    </source>
</evidence>
<dbReference type="InterPro" id="IPR012675">
    <property type="entry name" value="Beta-grasp_dom_sf"/>
</dbReference>
<keyword evidence="22 27" id="KW-0472">Membrane</keyword>
<dbReference type="PANTHER" id="PTHR43644:SF1">
    <property type="entry name" value="NAD(P)H-FLAVIN REDUCTASE"/>
    <property type="match status" value="1"/>
</dbReference>
<dbReference type="InterPro" id="IPR017927">
    <property type="entry name" value="FAD-bd_FR_type"/>
</dbReference>
<feature type="transmembrane region" description="Helical" evidence="27">
    <location>
        <begin position="6"/>
        <end position="24"/>
    </location>
</feature>
<dbReference type="OrthoDB" id="9806195at2"/>
<dbReference type="PROSITE" id="PS51085">
    <property type="entry name" value="2FE2S_FER_2"/>
    <property type="match status" value="1"/>
</dbReference>
<comment type="function">
    <text evidence="2">NQR complex catalyzes the reduction of ubiquinone-1 to ubiquinol by two successive reactions, coupled with the transport of Na(+) ions from the cytoplasm to the periplasm. The first step is catalyzed by NqrF, which accepts electrons from NADH and reduces ubiquinone-1 to ubisemiquinone by a one-electron transfer pathway.</text>
</comment>
<evidence type="ECO:0000256" key="21">
    <source>
        <dbReference type="ARBA" id="ARBA00023075"/>
    </source>
</evidence>
<keyword evidence="23" id="KW-0739">Sodium transport</keyword>
<keyword evidence="19" id="KW-0915">Sodium</keyword>
<reference evidence="31" key="1">
    <citation type="submission" date="2017-08" db="EMBL/GenBank/DDBJ databases">
        <authorList>
            <person name="Varghese N."/>
            <person name="Submissions S."/>
        </authorList>
    </citation>
    <scope>NUCLEOTIDE SEQUENCE [LARGE SCALE GENOMIC DNA]</scope>
    <source>
        <strain evidence="31">KCTC 23107</strain>
    </source>
</reference>
<dbReference type="FunFam" id="3.40.50.80:FF:000014">
    <property type="entry name" value="Na(+)-translocating NADH-quinone reductase subunit F"/>
    <property type="match status" value="1"/>
</dbReference>
<dbReference type="InterPro" id="IPR036010">
    <property type="entry name" value="2Fe-2S_ferredoxin-like_sf"/>
</dbReference>
<dbReference type="Pfam" id="PF00175">
    <property type="entry name" value="NAD_binding_1"/>
    <property type="match status" value="1"/>
</dbReference>
<evidence type="ECO:0000256" key="16">
    <source>
        <dbReference type="ARBA" id="ARBA00023004"/>
    </source>
</evidence>
<keyword evidence="31" id="KW-1185">Reference proteome</keyword>
<dbReference type="CDD" id="cd06188">
    <property type="entry name" value="NADH_quinone_reductase"/>
    <property type="match status" value="1"/>
</dbReference>
<proteinExistence type="inferred from homology"/>
<dbReference type="InterPro" id="IPR017938">
    <property type="entry name" value="Riboflavin_synthase-like_b-brl"/>
</dbReference>
<keyword evidence="12" id="KW-0001">2Fe-2S</keyword>
<dbReference type="AlphaFoldDB" id="A0A286IDL8"/>
<comment type="subunit">
    <text evidence="5">Composed of six subunits; NqrA, NqrB, NqrC, NqrD, NqrE and NqrF.</text>
</comment>
<sequence length="405" mass="44199">MTEVFMGVGVITLIITGLTALIGITRRVLMPAVPVKLTINGKIDFEGTTNSKLLGVLNNHGIAVPSACAGAGTCGLCRVKVAGADAPLPTETARLTRAQLRNGERLACQVTVRGPLHITVPDGLIGVEPVEVTVVANRSLTPFIRELVLEYPEGQAPAVKAGDYIQLEAPPYQLDFADIEIPYAHRDAWVPVRHLKSVSREPVTRAYSISNRLEDTRSGRLVLNIRLALPPPHLPGTPPGIVSSWLFALNEGDTIMATGPFGSFRAQQTQNEMIFIGGGVGMAPLRAIILEELEIHNSSRPMSYWYGARERRELIYVDELDRLANLHSNFRWVSVLSQPAKDDAWEGATGFVHDVVMRDHLASHPAPEECEYYLCGPPLMIKAVMAMLDELGVEPDNIFSDDFGV</sequence>
<keyword evidence="20" id="KW-0406">Ion transport</keyword>
<evidence type="ECO:0000259" key="28">
    <source>
        <dbReference type="PROSITE" id="PS51085"/>
    </source>
</evidence>
<dbReference type="GO" id="GO:0006814">
    <property type="term" value="P:sodium ion transport"/>
    <property type="evidence" value="ECO:0007669"/>
    <property type="project" value="UniProtKB-KW"/>
</dbReference>
<evidence type="ECO:0000256" key="11">
    <source>
        <dbReference type="ARBA" id="ARBA00022630"/>
    </source>
</evidence>
<keyword evidence="17" id="KW-0411">Iron-sulfur</keyword>
<keyword evidence="13" id="KW-0479">Metal-binding</keyword>
<dbReference type="PANTHER" id="PTHR43644">
    <property type="entry name" value="NA(+)-TRANSLOCATING NADH-QUINONE REDUCTASE SUBUNIT"/>
    <property type="match status" value="1"/>
</dbReference>
<keyword evidence="16" id="KW-0408">Iron</keyword>
<evidence type="ECO:0000256" key="25">
    <source>
        <dbReference type="ARBA" id="ARBA00030787"/>
    </source>
</evidence>
<evidence type="ECO:0000259" key="29">
    <source>
        <dbReference type="PROSITE" id="PS51384"/>
    </source>
</evidence>
<evidence type="ECO:0000256" key="13">
    <source>
        <dbReference type="ARBA" id="ARBA00022723"/>
    </source>
</evidence>
<dbReference type="InterPro" id="IPR001041">
    <property type="entry name" value="2Fe-2S_ferredoxin-type"/>
</dbReference>
<dbReference type="Gene3D" id="2.40.30.10">
    <property type="entry name" value="Translation factors"/>
    <property type="match status" value="1"/>
</dbReference>
<evidence type="ECO:0000256" key="26">
    <source>
        <dbReference type="ARBA" id="ARBA00048891"/>
    </source>
</evidence>
<evidence type="ECO:0000256" key="7">
    <source>
        <dbReference type="ARBA" id="ARBA00019729"/>
    </source>
</evidence>
<keyword evidence="15" id="KW-1278">Translocase</keyword>
<keyword evidence="18" id="KW-0520">NAD</keyword>
<keyword evidence="21 30" id="KW-0830">Ubiquinone</keyword>
<dbReference type="GO" id="GO:0005886">
    <property type="term" value="C:plasma membrane"/>
    <property type="evidence" value="ECO:0007669"/>
    <property type="project" value="UniProtKB-SubCell"/>
</dbReference>